<accession>A0A7V3RF37</accession>
<evidence type="ECO:0000256" key="2">
    <source>
        <dbReference type="ARBA" id="ARBA00022448"/>
    </source>
</evidence>
<evidence type="ECO:0000256" key="3">
    <source>
        <dbReference type="ARBA" id="ARBA00023065"/>
    </source>
</evidence>
<name>A0A7V3RF37_9BACT</name>
<keyword evidence="3" id="KW-0406">Ion transport</keyword>
<dbReference type="InterPro" id="IPR002842">
    <property type="entry name" value="ATPase_V1_Esu"/>
</dbReference>
<dbReference type="Pfam" id="PF01991">
    <property type="entry name" value="vATP-synt_E"/>
    <property type="match status" value="1"/>
</dbReference>
<feature type="coiled-coil region" evidence="4">
    <location>
        <begin position="26"/>
        <end position="65"/>
    </location>
</feature>
<dbReference type="InterPro" id="IPR028987">
    <property type="entry name" value="ATP_synth_B-like_membr_sf"/>
</dbReference>
<evidence type="ECO:0000256" key="4">
    <source>
        <dbReference type="SAM" id="Coils"/>
    </source>
</evidence>
<keyword evidence="4" id="KW-0175">Coiled coil</keyword>
<gene>
    <name evidence="5" type="ORF">ENX73_05210</name>
</gene>
<dbReference type="InterPro" id="IPR038495">
    <property type="entry name" value="ATPase_E_C"/>
</dbReference>
<keyword evidence="2" id="KW-0813">Transport</keyword>
<evidence type="ECO:0008006" key="6">
    <source>
        <dbReference type="Google" id="ProtNLM"/>
    </source>
</evidence>
<protein>
    <recommendedName>
        <fullName evidence="6">V-ATPase subunit E</fullName>
    </recommendedName>
</protein>
<comment type="caution">
    <text evidence="5">The sequence shown here is derived from an EMBL/GenBank/DDBJ whole genome shotgun (WGS) entry which is preliminary data.</text>
</comment>
<evidence type="ECO:0000313" key="5">
    <source>
        <dbReference type="EMBL" id="HGE75504.1"/>
    </source>
</evidence>
<comment type="similarity">
    <text evidence="1">Belongs to the V-ATPase E subunit family.</text>
</comment>
<reference evidence="5" key="1">
    <citation type="journal article" date="2020" name="mSystems">
        <title>Genome- and Community-Level Interaction Insights into Carbon Utilization and Element Cycling Functions of Hydrothermarchaeota in Hydrothermal Sediment.</title>
        <authorList>
            <person name="Zhou Z."/>
            <person name="Liu Y."/>
            <person name="Xu W."/>
            <person name="Pan J."/>
            <person name="Luo Z.H."/>
            <person name="Li M."/>
        </authorList>
    </citation>
    <scope>NUCLEOTIDE SEQUENCE [LARGE SCALE GENOMIC DNA]</scope>
    <source>
        <strain evidence="5">SpSt-966</strain>
    </source>
</reference>
<dbReference type="GO" id="GO:0046961">
    <property type="term" value="F:proton-transporting ATPase activity, rotational mechanism"/>
    <property type="evidence" value="ECO:0007669"/>
    <property type="project" value="InterPro"/>
</dbReference>
<dbReference type="AlphaFoldDB" id="A0A7V3RF37"/>
<sequence>MNIEKKLETLKTYVKNRSDEDAQAIIKDAQKSAKEINTEYSDKAKEEYSKIVEEAKKQAYQIQRKEKAQADSRRTRMIMEGQKEIVDDALELLKGKIFDLTKDKSYANLLAFMTLEAVKSLESKKITLKFRKTDRSLIEKIVENISKNVKVEITLSDEDAQIVGGVIALSADGKQIVENTLESKFEELKEEYLHDLFSTLKVR</sequence>
<dbReference type="GO" id="GO:0033178">
    <property type="term" value="C:proton-transporting two-sector ATPase complex, catalytic domain"/>
    <property type="evidence" value="ECO:0007669"/>
    <property type="project" value="InterPro"/>
</dbReference>
<dbReference type="SUPFAM" id="SSF81573">
    <property type="entry name" value="F1F0 ATP synthase subunit B, membrane domain"/>
    <property type="match status" value="1"/>
</dbReference>
<dbReference type="EMBL" id="DTPE01000206">
    <property type="protein sequence ID" value="HGE75504.1"/>
    <property type="molecule type" value="Genomic_DNA"/>
</dbReference>
<dbReference type="SUPFAM" id="SSF160527">
    <property type="entry name" value="V-type ATPase subunit E-like"/>
    <property type="match status" value="1"/>
</dbReference>
<evidence type="ECO:0000256" key="1">
    <source>
        <dbReference type="ARBA" id="ARBA00005901"/>
    </source>
</evidence>
<organism evidence="5">
    <name type="scientific">Mesoaciditoga lauensis</name>
    <dbReference type="NCBI Taxonomy" id="1495039"/>
    <lineage>
        <taxon>Bacteria</taxon>
        <taxon>Thermotogati</taxon>
        <taxon>Thermotogota</taxon>
        <taxon>Thermotogae</taxon>
        <taxon>Mesoaciditogales</taxon>
        <taxon>Mesoaciditogaceae</taxon>
        <taxon>Mesoaciditoga</taxon>
    </lineage>
</organism>
<dbReference type="Gene3D" id="3.30.2320.30">
    <property type="entry name" value="ATP synthase, E subunit, C-terminal"/>
    <property type="match status" value="1"/>
</dbReference>
<proteinExistence type="inferred from homology"/>
<dbReference type="Gene3D" id="1.20.5.620">
    <property type="entry name" value="F1F0 ATP synthase subunit B, membrane domain"/>
    <property type="match status" value="1"/>
</dbReference>
<dbReference type="PANTHER" id="PTHR45715">
    <property type="entry name" value="ATPASE H+-TRANSPORTING V1 SUBUNIT E1A-RELATED"/>
    <property type="match status" value="1"/>
</dbReference>